<evidence type="ECO:0000259" key="9">
    <source>
        <dbReference type="Pfam" id="PF00278"/>
    </source>
</evidence>
<comment type="similarity">
    <text evidence="5">Belongs to the Orn/Lys/Arg decarboxylase class-II family. LysA subfamily.</text>
</comment>
<dbReference type="NCBIfam" id="TIGR01048">
    <property type="entry name" value="lysA"/>
    <property type="match status" value="1"/>
</dbReference>
<evidence type="ECO:0000313" key="12">
    <source>
        <dbReference type="EMBL" id="MDP2538486.1"/>
    </source>
</evidence>
<name>A0AA90PIJ8_9HELI</name>
<evidence type="ECO:0000256" key="8">
    <source>
        <dbReference type="RuleBase" id="RU003738"/>
    </source>
</evidence>
<dbReference type="PANTHER" id="PTHR43727">
    <property type="entry name" value="DIAMINOPIMELATE DECARBOXYLASE"/>
    <property type="match status" value="1"/>
</dbReference>
<feature type="binding site" evidence="5">
    <location>
        <position position="359"/>
    </location>
    <ligand>
        <name>pyridoxal 5'-phosphate</name>
        <dbReference type="ChEBI" id="CHEBI:597326"/>
    </ligand>
</feature>
<feature type="active site" description="Proton donor" evidence="7">
    <location>
        <position position="330"/>
    </location>
</feature>
<keyword evidence="2 5" id="KW-0210">Decarboxylase</keyword>
<evidence type="ECO:0000256" key="1">
    <source>
        <dbReference type="ARBA" id="ARBA00001933"/>
    </source>
</evidence>
<dbReference type="InterPro" id="IPR000183">
    <property type="entry name" value="Orn/DAP/Arg_de-COase"/>
</dbReference>
<feature type="modified residue" description="N6-(pyridoxal phosphate)lysine" evidence="5 7">
    <location>
        <position position="45"/>
    </location>
</feature>
<evidence type="ECO:0000256" key="6">
    <source>
        <dbReference type="NCBIfam" id="TIGR01048"/>
    </source>
</evidence>
<feature type="domain" description="Orn/DAP/Arg decarboxylase 2 C-terminal" evidence="9">
    <location>
        <begin position="15"/>
        <end position="357"/>
    </location>
</feature>
<proteinExistence type="inferred from homology"/>
<dbReference type="EMBL" id="JAUPEV010000002">
    <property type="protein sequence ID" value="MDO7252619.1"/>
    <property type="molecule type" value="Genomic_DNA"/>
</dbReference>
<comment type="pathway">
    <text evidence="5 8">Amino-acid biosynthesis; L-lysine biosynthesis via DAP pathway; L-lysine from DL-2,6-diaminopimelate: step 1/1.</text>
</comment>
<dbReference type="PROSITE" id="PS00879">
    <property type="entry name" value="ODR_DC_2_2"/>
    <property type="match status" value="1"/>
</dbReference>
<dbReference type="GO" id="GO:0008836">
    <property type="term" value="F:diaminopimelate decarboxylase activity"/>
    <property type="evidence" value="ECO:0007669"/>
    <property type="project" value="UniProtKB-UniRule"/>
</dbReference>
<sequence length="411" mass="45839">MDFLTLSDKYKTPLYVYDLDKVKNQFLNFKEAFSGRKSLICYALKANSNLSLINTLAKLDSGADCVSIGEVRRAILAGIKKYKIIFSGVGKSDEEITEALELDILFINVESEQELQRVESIAQGMGKTARISIRVNPNIDAKTHPYISTGLHENKFGVDTQTASRLYLYAKKSSFLDPIGIHFHLGSQLSDLEPISVAAQKIVEFARSLLALKIDLKFFDVGGGIGIVYEDEKTIKLYDYAQAILNALKGLDFTVICEPGRYIVGESGFLVTKVLYEKYTDKKRFIIIDGAMNDLIRPSLYGAIHKLSVYSKDKLDNTKQSIADVVGPICESGDYLAKDVLLPPLSPGDLIVFENAGAYGYSMASNYNTRRRPAEVGLENGKDRILKRREKFENMVADELRILKGDMNGFE</sequence>
<comment type="function">
    <text evidence="5">Specifically catalyzes the decarboxylation of meso-diaminopimelate (meso-DAP) to L-lysine.</text>
</comment>
<feature type="binding site" evidence="5">
    <location>
        <begin position="258"/>
        <end position="261"/>
    </location>
    <ligand>
        <name>pyridoxal 5'-phosphate</name>
        <dbReference type="ChEBI" id="CHEBI:597326"/>
    </ligand>
</feature>
<reference evidence="11" key="2">
    <citation type="submission" date="2023-07" db="EMBL/GenBank/DDBJ databases">
        <authorList>
            <person name="Aydin F."/>
            <person name="Tarhane S."/>
            <person name="Saticioglu I.B."/>
            <person name="Karakaya E."/>
            <person name="Abay S."/>
            <person name="Guran O."/>
            <person name="Bozkurt E."/>
            <person name="Uzum N."/>
            <person name="Olgun K."/>
            <person name="Jablonski D."/>
        </authorList>
    </citation>
    <scope>NUCLEOTIDE SEQUENCE</scope>
    <source>
        <strain evidence="11">Faydin-H75</strain>
    </source>
</reference>
<feature type="binding site" evidence="5">
    <location>
        <position position="297"/>
    </location>
    <ligand>
        <name>substrate</name>
    </ligand>
</feature>
<dbReference type="HAMAP" id="MF_02120">
    <property type="entry name" value="LysA"/>
    <property type="match status" value="1"/>
</dbReference>
<keyword evidence="5 8" id="KW-0457">Lysine biosynthesis</keyword>
<keyword evidence="5" id="KW-0028">Amino-acid biosynthesis</keyword>
<dbReference type="RefSeq" id="WP_305516462.1">
    <property type="nucleotide sequence ID" value="NZ_JAUPEV010000002.1"/>
</dbReference>
<dbReference type="Pfam" id="PF02784">
    <property type="entry name" value="Orn_Arg_deC_N"/>
    <property type="match status" value="1"/>
</dbReference>
<evidence type="ECO:0000259" key="10">
    <source>
        <dbReference type="Pfam" id="PF02784"/>
    </source>
</evidence>
<dbReference type="InterPro" id="IPR002986">
    <property type="entry name" value="DAP_deCOOHase_LysA"/>
</dbReference>
<evidence type="ECO:0000256" key="7">
    <source>
        <dbReference type="PIRSR" id="PIRSR600183-50"/>
    </source>
</evidence>
<dbReference type="Gene3D" id="2.40.37.10">
    <property type="entry name" value="Lyase, Ornithine Decarboxylase, Chain A, domain 1"/>
    <property type="match status" value="1"/>
</dbReference>
<dbReference type="PRINTS" id="PR01181">
    <property type="entry name" value="DAPDCRBXLASE"/>
</dbReference>
<dbReference type="InterPro" id="IPR029066">
    <property type="entry name" value="PLP-binding_barrel"/>
</dbReference>
<dbReference type="Proteomes" id="UP001177258">
    <property type="component" value="Unassembled WGS sequence"/>
</dbReference>
<dbReference type="PANTHER" id="PTHR43727:SF2">
    <property type="entry name" value="GROUP IV DECARBOXYLASE"/>
    <property type="match status" value="1"/>
</dbReference>
<dbReference type="Proteomes" id="UP001240777">
    <property type="component" value="Unassembled WGS sequence"/>
</dbReference>
<dbReference type="EMBL" id="JAUYZK010000002">
    <property type="protein sequence ID" value="MDP2538486.1"/>
    <property type="molecule type" value="Genomic_DNA"/>
</dbReference>
<keyword evidence="3 5" id="KW-0663">Pyridoxal phosphate</keyword>
<comment type="subunit">
    <text evidence="5">Homodimer.</text>
</comment>
<keyword evidence="4 5" id="KW-0456">Lyase</keyword>
<feature type="binding site" evidence="5">
    <location>
        <position position="331"/>
    </location>
    <ligand>
        <name>substrate</name>
    </ligand>
</feature>
<evidence type="ECO:0000256" key="2">
    <source>
        <dbReference type="ARBA" id="ARBA00022793"/>
    </source>
</evidence>
<dbReference type="CDD" id="cd06828">
    <property type="entry name" value="PLPDE_III_DapDC"/>
    <property type="match status" value="1"/>
</dbReference>
<dbReference type="Pfam" id="PF00278">
    <property type="entry name" value="Orn_DAP_Arg_deC"/>
    <property type="match status" value="1"/>
</dbReference>
<dbReference type="PRINTS" id="PR01179">
    <property type="entry name" value="ODADCRBXLASE"/>
</dbReference>
<organism evidence="12 13">
    <name type="scientific">Helicobacter cappadocius</name>
    <dbReference type="NCBI Taxonomy" id="3063998"/>
    <lineage>
        <taxon>Bacteria</taxon>
        <taxon>Pseudomonadati</taxon>
        <taxon>Campylobacterota</taxon>
        <taxon>Epsilonproteobacteria</taxon>
        <taxon>Campylobacterales</taxon>
        <taxon>Helicobacteraceae</taxon>
        <taxon>Helicobacter</taxon>
    </lineage>
</organism>
<evidence type="ECO:0000256" key="5">
    <source>
        <dbReference type="HAMAP-Rule" id="MF_02120"/>
    </source>
</evidence>
<dbReference type="EC" id="4.1.1.20" evidence="5 6"/>
<evidence type="ECO:0000256" key="4">
    <source>
        <dbReference type="ARBA" id="ARBA00023239"/>
    </source>
</evidence>
<dbReference type="Gene3D" id="3.20.20.10">
    <property type="entry name" value="Alanine racemase"/>
    <property type="match status" value="1"/>
</dbReference>
<protein>
    <recommendedName>
        <fullName evidence="5 6">Diaminopimelate decarboxylase</fullName>
        <shortName evidence="5">DAP decarboxylase</shortName>
        <shortName evidence="5">DAPDC</shortName>
        <ecNumber evidence="5 6">4.1.1.20</ecNumber>
    </recommendedName>
</protein>
<feature type="binding site" evidence="5">
    <location>
        <position position="261"/>
    </location>
    <ligand>
        <name>substrate</name>
    </ligand>
</feature>
<gene>
    <name evidence="5 12" type="primary">lysA</name>
    <name evidence="11" type="ORF">Q5I04_01630</name>
    <name evidence="12" type="ORF">Q5I06_01630</name>
</gene>
<reference evidence="12 14" key="1">
    <citation type="submission" date="2023-07" db="EMBL/GenBank/DDBJ databases">
        <title>Unpublished Manusciprt.</title>
        <authorList>
            <person name="Aydin F."/>
            <person name="Tarhane S."/>
            <person name="Saticioglu I.B."/>
            <person name="Karakaya E."/>
            <person name="Abay S."/>
            <person name="Guran O."/>
            <person name="Bozkurt E."/>
            <person name="Uzum N."/>
            <person name="Olgun K."/>
            <person name="Jablonski D."/>
        </authorList>
    </citation>
    <scope>NUCLEOTIDE SEQUENCE</scope>
    <source>
        <strain evidence="14">faydin-H75</strain>
        <strain evidence="12">Faydin-H76</strain>
    </source>
</reference>
<accession>A0AA90PIJ8</accession>
<dbReference type="GO" id="GO:0009089">
    <property type="term" value="P:lysine biosynthetic process via diaminopimelate"/>
    <property type="evidence" value="ECO:0007669"/>
    <property type="project" value="UniProtKB-UniRule"/>
</dbReference>
<comment type="catalytic activity">
    <reaction evidence="5 8">
        <text>meso-2,6-diaminopimelate + H(+) = L-lysine + CO2</text>
        <dbReference type="Rhea" id="RHEA:15101"/>
        <dbReference type="ChEBI" id="CHEBI:15378"/>
        <dbReference type="ChEBI" id="CHEBI:16526"/>
        <dbReference type="ChEBI" id="CHEBI:32551"/>
        <dbReference type="ChEBI" id="CHEBI:57791"/>
        <dbReference type="EC" id="4.1.1.20"/>
    </reaction>
</comment>
<feature type="binding site" evidence="5">
    <location>
        <position position="359"/>
    </location>
    <ligand>
        <name>substrate</name>
    </ligand>
</feature>
<dbReference type="FunFam" id="3.20.20.10:FF:000003">
    <property type="entry name" value="Diaminopimelate decarboxylase"/>
    <property type="match status" value="1"/>
</dbReference>
<dbReference type="GO" id="GO:0030170">
    <property type="term" value="F:pyridoxal phosphate binding"/>
    <property type="evidence" value="ECO:0007669"/>
    <property type="project" value="UniProtKB-UniRule"/>
</dbReference>
<evidence type="ECO:0000313" key="13">
    <source>
        <dbReference type="Proteomes" id="UP001177258"/>
    </source>
</evidence>
<dbReference type="AlphaFoldDB" id="A0AA90PIJ8"/>
<feature type="binding site" evidence="5">
    <location>
        <position position="301"/>
    </location>
    <ligand>
        <name>substrate</name>
    </ligand>
</feature>
<feature type="binding site" evidence="5">
    <location>
        <position position="224"/>
    </location>
    <ligand>
        <name>pyridoxal 5'-phosphate</name>
        <dbReference type="ChEBI" id="CHEBI:597326"/>
    </ligand>
</feature>
<feature type="domain" description="Orn/DAP/Arg decarboxylase 2 N-terminal" evidence="10">
    <location>
        <begin position="19"/>
        <end position="265"/>
    </location>
</feature>
<dbReference type="InterPro" id="IPR022657">
    <property type="entry name" value="De-COase2_CS"/>
</dbReference>
<dbReference type="SUPFAM" id="SSF50621">
    <property type="entry name" value="Alanine racemase C-terminal domain-like"/>
    <property type="match status" value="1"/>
</dbReference>
<comment type="caution">
    <text evidence="12">The sequence shown here is derived from an EMBL/GenBank/DDBJ whole genome shotgun (WGS) entry which is preliminary data.</text>
</comment>
<dbReference type="SUPFAM" id="SSF51419">
    <property type="entry name" value="PLP-binding barrel"/>
    <property type="match status" value="1"/>
</dbReference>
<reference evidence="11 13" key="3">
    <citation type="journal article" date="2024" name="Syst. Appl. Microbiol.">
        <title>Helicobacter cappadocius sp. nov., from lizards: The first psychrotrophic Helicobacter species.</title>
        <authorList>
            <person name="Aydin F."/>
            <person name="Tarhane S."/>
            <person name="Karakaya E."/>
            <person name="Abay S."/>
            <person name="Kayman T."/>
            <person name="Guran O."/>
            <person name="Bozkurt E."/>
            <person name="Uzum N."/>
            <person name="Avci A."/>
            <person name="Olgun K."/>
            <person name="Jablonski D."/>
            <person name="Guran C."/>
            <person name="Burcin Saticioglu I."/>
        </authorList>
    </citation>
    <scope>NUCLEOTIDE SEQUENCE [LARGE SCALE GENOMIC DNA]</scope>
    <source>
        <strain evidence="11">Faydin-H75</strain>
        <strain evidence="13">faydin-H76</strain>
    </source>
</reference>
<comment type="cofactor">
    <cofactor evidence="1 5 7 8">
        <name>pyridoxal 5'-phosphate</name>
        <dbReference type="ChEBI" id="CHEBI:597326"/>
    </cofactor>
</comment>
<evidence type="ECO:0000313" key="14">
    <source>
        <dbReference type="Proteomes" id="UP001240777"/>
    </source>
</evidence>
<keyword evidence="14" id="KW-1185">Reference proteome</keyword>
<dbReference type="InterPro" id="IPR022644">
    <property type="entry name" value="De-COase2_N"/>
</dbReference>
<dbReference type="InterPro" id="IPR009006">
    <property type="entry name" value="Ala_racemase/Decarboxylase_C"/>
</dbReference>
<evidence type="ECO:0000256" key="3">
    <source>
        <dbReference type="ARBA" id="ARBA00022898"/>
    </source>
</evidence>
<evidence type="ECO:0000313" key="11">
    <source>
        <dbReference type="EMBL" id="MDO7252619.1"/>
    </source>
</evidence>
<dbReference type="InterPro" id="IPR022643">
    <property type="entry name" value="De-COase2_C"/>
</dbReference>